<dbReference type="PATRIC" id="fig|1263868.3.peg.4094"/>
<comment type="caution">
    <text evidence="2">The sequence shown here is derived from an EMBL/GenBank/DDBJ whole genome shotgun (WGS) entry which is preliminary data.</text>
</comment>
<dbReference type="EMBL" id="ANOF01000123">
    <property type="protein sequence ID" value="EMI25586.1"/>
    <property type="molecule type" value="Genomic_DNA"/>
</dbReference>
<evidence type="ECO:0000259" key="1">
    <source>
        <dbReference type="Pfam" id="PF14243"/>
    </source>
</evidence>
<dbReference type="Proteomes" id="UP000011996">
    <property type="component" value="Unassembled WGS sequence"/>
</dbReference>
<proteinExistence type="predicted"/>
<gene>
    <name evidence="2" type="ORF">RESH_03799</name>
</gene>
<organism evidence="2 3">
    <name type="scientific">Rhodopirellula europaea SH398</name>
    <dbReference type="NCBI Taxonomy" id="1263868"/>
    <lineage>
        <taxon>Bacteria</taxon>
        <taxon>Pseudomonadati</taxon>
        <taxon>Planctomycetota</taxon>
        <taxon>Planctomycetia</taxon>
        <taxon>Pirellulales</taxon>
        <taxon>Pirellulaceae</taxon>
        <taxon>Rhodopirellula</taxon>
    </lineage>
</organism>
<accession>M5S292</accession>
<name>M5S292_9BACT</name>
<evidence type="ECO:0000313" key="3">
    <source>
        <dbReference type="Proteomes" id="UP000011996"/>
    </source>
</evidence>
<reference evidence="2 3" key="1">
    <citation type="journal article" date="2013" name="Mar. Genomics">
        <title>Expression of sulfatases in Rhodopirellula baltica and the diversity of sulfatases in the genus Rhodopirellula.</title>
        <authorList>
            <person name="Wegner C.E."/>
            <person name="Richter-Heitmann T."/>
            <person name="Klindworth A."/>
            <person name="Klockow C."/>
            <person name="Richter M."/>
            <person name="Achstetter T."/>
            <person name="Glockner F.O."/>
            <person name="Harder J."/>
        </authorList>
    </citation>
    <scope>NUCLEOTIDE SEQUENCE [LARGE SCALE GENOMIC DNA]</scope>
    <source>
        <strain evidence="2 3">SH398</strain>
    </source>
</reference>
<sequence>MNELDRTKASLGEKRMTTVTWILESGVFPNSHDALRKAIVAAGHRIVESSDEWWLEELPKFDQETPVVFHGSLGNAAAIEMNAIWFPGSFCPVHEFSCTAWYPRASQWLLHRDWKCLPANELIAHAADVAAEIGCKDRMFVRPNSPLKPFSGRVLDVPSISLKTLDHGFYYEDETLPVVVAPVVDVGREWRFVVVEGHVVVGSGYDAETRLGAASGRDVEARELAVEVASSMTPPCPVYVLDICQVDDEHRLIELNPFGGADLYNCDSKAIVEAVSEYAMRNSR</sequence>
<dbReference type="Pfam" id="PF14243">
    <property type="entry name" value="R2K_3"/>
    <property type="match status" value="1"/>
</dbReference>
<dbReference type="InterPro" id="IPR025643">
    <property type="entry name" value="R2K_3"/>
</dbReference>
<feature type="domain" description="ATP-grasp" evidence="1">
    <location>
        <begin position="120"/>
        <end position="274"/>
    </location>
</feature>
<dbReference type="AlphaFoldDB" id="M5S292"/>
<evidence type="ECO:0000313" key="2">
    <source>
        <dbReference type="EMBL" id="EMI25586.1"/>
    </source>
</evidence>
<protein>
    <recommendedName>
        <fullName evidence="1">ATP-grasp domain-containing protein</fullName>
    </recommendedName>
</protein>
<dbReference type="STRING" id="1263868.RESH_03799"/>